<dbReference type="SUPFAM" id="SSF54534">
    <property type="entry name" value="FKBP-like"/>
    <property type="match status" value="1"/>
</dbReference>
<dbReference type="Pfam" id="PF01272">
    <property type="entry name" value="GreA_GreB"/>
    <property type="match status" value="1"/>
</dbReference>
<dbReference type="InterPro" id="IPR022691">
    <property type="entry name" value="Tscrpt_elong_fac_GreA/B_N"/>
</dbReference>
<dbReference type="InterPro" id="IPR018151">
    <property type="entry name" value="TF_GreA/GreB_CS"/>
</dbReference>
<evidence type="ECO:0000256" key="6">
    <source>
        <dbReference type="ARBA" id="ARBA00024916"/>
    </source>
</evidence>
<sequence>MPEPEKITAEGLIALRAEIEELESIGRARMAERIRAARELGDLKENAEYHIAKEDQAHLETKILRLNQRLRAARVVDEDIAPGVVGFGSTVAVIDEASGRAMDLMLVGPTEADLKNGRLSFESPVAQALLGARAGDTVTVATPGGDRRYRVEHVG</sequence>
<dbReference type="FunFam" id="1.10.287.180:FF:000001">
    <property type="entry name" value="Transcription elongation factor GreA"/>
    <property type="match status" value="1"/>
</dbReference>
<accession>A0A6J4SYG7</accession>
<dbReference type="PIRSF" id="PIRSF006092">
    <property type="entry name" value="GreA_GreB"/>
    <property type="match status" value="1"/>
</dbReference>
<name>A0A6J4SYG7_9ACTN</name>
<reference evidence="12" key="1">
    <citation type="submission" date="2020-02" db="EMBL/GenBank/DDBJ databases">
        <authorList>
            <person name="Meier V. D."/>
        </authorList>
    </citation>
    <scope>NUCLEOTIDE SEQUENCE</scope>
    <source>
        <strain evidence="12">AVDCRST_MAG67</strain>
    </source>
</reference>
<evidence type="ECO:0000313" key="12">
    <source>
        <dbReference type="EMBL" id="CAA9508349.1"/>
    </source>
</evidence>
<evidence type="ECO:0000256" key="4">
    <source>
        <dbReference type="ARBA" id="ARBA00023125"/>
    </source>
</evidence>
<evidence type="ECO:0000256" key="8">
    <source>
        <dbReference type="HAMAP-Rule" id="MF_00105"/>
    </source>
</evidence>
<dbReference type="NCBIfam" id="TIGR01462">
    <property type="entry name" value="greA"/>
    <property type="match status" value="1"/>
</dbReference>
<comment type="similarity">
    <text evidence="1 8 9">Belongs to the GreA/GreB family.</text>
</comment>
<dbReference type="InterPro" id="IPR028624">
    <property type="entry name" value="Tscrpt_elong_fac_GreA/B"/>
</dbReference>
<evidence type="ECO:0000256" key="2">
    <source>
        <dbReference type="ARBA" id="ARBA00013729"/>
    </source>
</evidence>
<dbReference type="InterPro" id="IPR036805">
    <property type="entry name" value="Tscrpt_elong_fac_GreA/B_N_sf"/>
</dbReference>
<dbReference type="Pfam" id="PF03449">
    <property type="entry name" value="GreA_GreB_N"/>
    <property type="match status" value="1"/>
</dbReference>
<evidence type="ECO:0000256" key="5">
    <source>
        <dbReference type="ARBA" id="ARBA00023163"/>
    </source>
</evidence>
<dbReference type="InterPro" id="IPR006359">
    <property type="entry name" value="Tscrpt_elong_fac_GreA"/>
</dbReference>
<dbReference type="EMBL" id="CADCVQ010000104">
    <property type="protein sequence ID" value="CAA9508349.1"/>
    <property type="molecule type" value="Genomic_DNA"/>
</dbReference>
<proteinExistence type="inferred from homology"/>
<dbReference type="GO" id="GO:0003677">
    <property type="term" value="F:DNA binding"/>
    <property type="evidence" value="ECO:0007669"/>
    <property type="project" value="UniProtKB-UniRule"/>
</dbReference>
<dbReference type="InterPro" id="IPR001437">
    <property type="entry name" value="Tscrpt_elong_fac_GreA/B_C"/>
</dbReference>
<keyword evidence="4 8" id="KW-0238">DNA-binding</keyword>
<dbReference type="HAMAP" id="MF_00105">
    <property type="entry name" value="GreA_GreB"/>
    <property type="match status" value="1"/>
</dbReference>
<feature type="domain" description="Transcription elongation factor GreA/GreB N-terminal" evidence="11">
    <location>
        <begin position="7"/>
        <end position="75"/>
    </location>
</feature>
<evidence type="ECO:0000259" key="10">
    <source>
        <dbReference type="Pfam" id="PF01272"/>
    </source>
</evidence>
<protein>
    <recommendedName>
        <fullName evidence="2 8">Transcription elongation factor GreA</fullName>
    </recommendedName>
    <alternativeName>
        <fullName evidence="7 8">Transcript cleavage factor GreA</fullName>
    </alternativeName>
</protein>
<dbReference type="Gene3D" id="1.10.287.180">
    <property type="entry name" value="Transcription elongation factor, GreA/GreB, N-terminal domain"/>
    <property type="match status" value="1"/>
</dbReference>
<evidence type="ECO:0000259" key="11">
    <source>
        <dbReference type="Pfam" id="PF03449"/>
    </source>
</evidence>
<dbReference type="PROSITE" id="PS00830">
    <property type="entry name" value="GREAB_2"/>
    <property type="match status" value="1"/>
</dbReference>
<dbReference type="Gene3D" id="3.10.50.30">
    <property type="entry name" value="Transcription elongation factor, GreA/GreB, C-terminal domain"/>
    <property type="match status" value="1"/>
</dbReference>
<dbReference type="GO" id="GO:0070063">
    <property type="term" value="F:RNA polymerase binding"/>
    <property type="evidence" value="ECO:0007669"/>
    <property type="project" value="InterPro"/>
</dbReference>
<comment type="function">
    <text evidence="6 8 9">Necessary for efficient RNA polymerase transcription elongation past template-encoded arresting sites. The arresting sites in DNA have the property of trapping a certain fraction of elongating RNA polymerases that pass through, resulting in locked ternary complexes. Cleavage of the nascent transcript by cleavage factors such as GreA or GreB allows the resumption of elongation from the new 3'terminus. GreA releases sequences of 2 to 3 nucleotides.</text>
</comment>
<feature type="domain" description="Transcription elongation factor GreA/GreB C-terminal" evidence="10">
    <location>
        <begin position="83"/>
        <end position="154"/>
    </location>
</feature>
<dbReference type="SUPFAM" id="SSF46557">
    <property type="entry name" value="GreA transcript cleavage protein, N-terminal domain"/>
    <property type="match status" value="1"/>
</dbReference>
<evidence type="ECO:0000256" key="7">
    <source>
        <dbReference type="ARBA" id="ARBA00030776"/>
    </source>
</evidence>
<gene>
    <name evidence="8" type="primary">greA</name>
    <name evidence="12" type="ORF">AVDCRST_MAG67-2568</name>
</gene>
<dbReference type="GO" id="GO:0006354">
    <property type="term" value="P:DNA-templated transcription elongation"/>
    <property type="evidence" value="ECO:0007669"/>
    <property type="project" value="TreeGrafter"/>
</dbReference>
<dbReference type="NCBIfam" id="NF001263">
    <property type="entry name" value="PRK00226.1-4"/>
    <property type="match status" value="1"/>
</dbReference>
<dbReference type="InterPro" id="IPR023459">
    <property type="entry name" value="Tscrpt_elong_fac_GreA/B_fam"/>
</dbReference>
<dbReference type="PANTHER" id="PTHR30437">
    <property type="entry name" value="TRANSCRIPTION ELONGATION FACTOR GREA"/>
    <property type="match status" value="1"/>
</dbReference>
<keyword evidence="12" id="KW-0648">Protein biosynthesis</keyword>
<dbReference type="GO" id="GO:0003746">
    <property type="term" value="F:translation elongation factor activity"/>
    <property type="evidence" value="ECO:0007669"/>
    <property type="project" value="UniProtKB-KW"/>
</dbReference>
<keyword evidence="5 8" id="KW-0804">Transcription</keyword>
<evidence type="ECO:0000256" key="9">
    <source>
        <dbReference type="RuleBase" id="RU000556"/>
    </source>
</evidence>
<keyword evidence="12" id="KW-0251">Elongation factor</keyword>
<dbReference type="GO" id="GO:0032784">
    <property type="term" value="P:regulation of DNA-templated transcription elongation"/>
    <property type="evidence" value="ECO:0007669"/>
    <property type="project" value="UniProtKB-UniRule"/>
</dbReference>
<keyword evidence="3 8" id="KW-0805">Transcription regulation</keyword>
<evidence type="ECO:0000256" key="3">
    <source>
        <dbReference type="ARBA" id="ARBA00023015"/>
    </source>
</evidence>
<dbReference type="InterPro" id="IPR036953">
    <property type="entry name" value="GreA/GreB_C_sf"/>
</dbReference>
<organism evidence="12">
    <name type="scientific">uncultured Solirubrobacteraceae bacterium</name>
    <dbReference type="NCBI Taxonomy" id="1162706"/>
    <lineage>
        <taxon>Bacteria</taxon>
        <taxon>Bacillati</taxon>
        <taxon>Actinomycetota</taxon>
        <taxon>Thermoleophilia</taxon>
        <taxon>Solirubrobacterales</taxon>
        <taxon>Solirubrobacteraceae</taxon>
        <taxon>environmental samples</taxon>
    </lineage>
</organism>
<dbReference type="PANTHER" id="PTHR30437:SF4">
    <property type="entry name" value="TRANSCRIPTION ELONGATION FACTOR GREA"/>
    <property type="match status" value="1"/>
</dbReference>
<dbReference type="AlphaFoldDB" id="A0A6J4SYG7"/>
<evidence type="ECO:0000256" key="1">
    <source>
        <dbReference type="ARBA" id="ARBA00008213"/>
    </source>
</evidence>